<keyword evidence="3" id="KW-1185">Reference proteome</keyword>
<feature type="compositionally biased region" description="Polar residues" evidence="1">
    <location>
        <begin position="9"/>
        <end position="18"/>
    </location>
</feature>
<name>A0A4Y7TBK0_COPMI</name>
<evidence type="ECO:0000313" key="2">
    <source>
        <dbReference type="EMBL" id="TEB31334.1"/>
    </source>
</evidence>
<dbReference type="EMBL" id="QPFP01000019">
    <property type="protein sequence ID" value="TEB31334.1"/>
    <property type="molecule type" value="Genomic_DNA"/>
</dbReference>
<accession>A0A4Y7TBK0</accession>
<evidence type="ECO:0000313" key="3">
    <source>
        <dbReference type="Proteomes" id="UP000298030"/>
    </source>
</evidence>
<evidence type="ECO:0000256" key="1">
    <source>
        <dbReference type="SAM" id="MobiDB-lite"/>
    </source>
</evidence>
<dbReference type="AlphaFoldDB" id="A0A4Y7TBK0"/>
<reference evidence="2 3" key="1">
    <citation type="journal article" date="2019" name="Nat. Ecol. Evol.">
        <title>Megaphylogeny resolves global patterns of mushroom evolution.</title>
        <authorList>
            <person name="Varga T."/>
            <person name="Krizsan K."/>
            <person name="Foldi C."/>
            <person name="Dima B."/>
            <person name="Sanchez-Garcia M."/>
            <person name="Sanchez-Ramirez S."/>
            <person name="Szollosi G.J."/>
            <person name="Szarkandi J.G."/>
            <person name="Papp V."/>
            <person name="Albert L."/>
            <person name="Andreopoulos W."/>
            <person name="Angelini C."/>
            <person name="Antonin V."/>
            <person name="Barry K.W."/>
            <person name="Bougher N.L."/>
            <person name="Buchanan P."/>
            <person name="Buyck B."/>
            <person name="Bense V."/>
            <person name="Catcheside P."/>
            <person name="Chovatia M."/>
            <person name="Cooper J."/>
            <person name="Damon W."/>
            <person name="Desjardin D."/>
            <person name="Finy P."/>
            <person name="Geml J."/>
            <person name="Haridas S."/>
            <person name="Hughes K."/>
            <person name="Justo A."/>
            <person name="Karasinski D."/>
            <person name="Kautmanova I."/>
            <person name="Kiss B."/>
            <person name="Kocsube S."/>
            <person name="Kotiranta H."/>
            <person name="LaButti K.M."/>
            <person name="Lechner B.E."/>
            <person name="Liimatainen K."/>
            <person name="Lipzen A."/>
            <person name="Lukacs Z."/>
            <person name="Mihaltcheva S."/>
            <person name="Morgado L.N."/>
            <person name="Niskanen T."/>
            <person name="Noordeloos M.E."/>
            <person name="Ohm R.A."/>
            <person name="Ortiz-Santana B."/>
            <person name="Ovrebo C."/>
            <person name="Racz N."/>
            <person name="Riley R."/>
            <person name="Savchenko A."/>
            <person name="Shiryaev A."/>
            <person name="Soop K."/>
            <person name="Spirin V."/>
            <person name="Szebenyi C."/>
            <person name="Tomsovsky M."/>
            <person name="Tulloss R.E."/>
            <person name="Uehling J."/>
            <person name="Grigoriev I.V."/>
            <person name="Vagvolgyi C."/>
            <person name="Papp T."/>
            <person name="Martin F.M."/>
            <person name="Miettinen O."/>
            <person name="Hibbett D.S."/>
            <person name="Nagy L.G."/>
        </authorList>
    </citation>
    <scope>NUCLEOTIDE SEQUENCE [LARGE SCALE GENOMIC DNA]</scope>
    <source>
        <strain evidence="2 3">FP101781</strain>
    </source>
</reference>
<feature type="compositionally biased region" description="Low complexity" evidence="1">
    <location>
        <begin position="25"/>
        <end position="37"/>
    </location>
</feature>
<sequence length="155" mass="17181">MAEVPAVSSAPSTATPFQRGTFAGTPAVSSAPPAATPNSRKLKARVQRLERSKEKLQDQLQDTKEALKDAQIEADRVQTELLKLEEAASILAKAEKTIMKLQTSVATLKCDGDKFRRWWLTEYYSLKVVLELVPNREDVETIASASHARFSTYSK</sequence>
<comment type="caution">
    <text evidence="2">The sequence shown here is derived from an EMBL/GenBank/DDBJ whole genome shotgun (WGS) entry which is preliminary data.</text>
</comment>
<organism evidence="2 3">
    <name type="scientific">Coprinellus micaceus</name>
    <name type="common">Glistening ink-cap mushroom</name>
    <name type="synonym">Coprinus micaceus</name>
    <dbReference type="NCBI Taxonomy" id="71717"/>
    <lineage>
        <taxon>Eukaryota</taxon>
        <taxon>Fungi</taxon>
        <taxon>Dikarya</taxon>
        <taxon>Basidiomycota</taxon>
        <taxon>Agaricomycotina</taxon>
        <taxon>Agaricomycetes</taxon>
        <taxon>Agaricomycetidae</taxon>
        <taxon>Agaricales</taxon>
        <taxon>Agaricineae</taxon>
        <taxon>Psathyrellaceae</taxon>
        <taxon>Coprinellus</taxon>
    </lineage>
</organism>
<dbReference type="OrthoDB" id="3106884at2759"/>
<protein>
    <submittedName>
        <fullName evidence="2">Uncharacterized protein</fullName>
    </submittedName>
</protein>
<proteinExistence type="predicted"/>
<dbReference type="Proteomes" id="UP000298030">
    <property type="component" value="Unassembled WGS sequence"/>
</dbReference>
<feature type="region of interest" description="Disordered" evidence="1">
    <location>
        <begin position="1"/>
        <end position="48"/>
    </location>
</feature>
<gene>
    <name evidence="2" type="ORF">FA13DRAFT_1791603</name>
</gene>